<evidence type="ECO:0000313" key="2">
    <source>
        <dbReference type="EMBL" id="EMR02399.1"/>
    </source>
</evidence>
<reference evidence="2 3" key="1">
    <citation type="journal article" date="2013" name="Genome Announc.">
        <title>Draft Genome Sequence of Cesiribacter andamanensis Strain AMV16T, Isolated from a Soil Sample from a Mud Volcano in the Andaman Islands, India.</title>
        <authorList>
            <person name="Shivaji S."/>
            <person name="Ara S."/>
            <person name="Begum Z."/>
            <person name="Srinivas T.N."/>
            <person name="Singh A."/>
            <person name="Kumar Pinnaka A."/>
        </authorList>
    </citation>
    <scope>NUCLEOTIDE SEQUENCE [LARGE SCALE GENOMIC DNA]</scope>
    <source>
        <strain evidence="2 3">AMV16</strain>
    </source>
</reference>
<evidence type="ECO:0000313" key="3">
    <source>
        <dbReference type="Proteomes" id="UP000011910"/>
    </source>
</evidence>
<evidence type="ECO:0000256" key="1">
    <source>
        <dbReference type="SAM" id="SignalP"/>
    </source>
</evidence>
<dbReference type="RefSeq" id="WP_009195833.1">
    <property type="nucleotide sequence ID" value="NZ_AODQ01000059.1"/>
</dbReference>
<name>M7NVB2_9BACT</name>
<gene>
    <name evidence="2" type="ORF">ADICEAN_02442</name>
</gene>
<accession>M7NVB2</accession>
<dbReference type="AlphaFoldDB" id="M7NVB2"/>
<comment type="caution">
    <text evidence="2">The sequence shown here is derived from an EMBL/GenBank/DDBJ whole genome shotgun (WGS) entry which is preliminary data.</text>
</comment>
<feature type="signal peptide" evidence="1">
    <location>
        <begin position="1"/>
        <end position="18"/>
    </location>
</feature>
<dbReference type="OrthoDB" id="1115882at2"/>
<dbReference type="EMBL" id="AODQ01000059">
    <property type="protein sequence ID" value="EMR02399.1"/>
    <property type="molecule type" value="Genomic_DNA"/>
</dbReference>
<dbReference type="Proteomes" id="UP000011910">
    <property type="component" value="Unassembled WGS sequence"/>
</dbReference>
<feature type="chain" id="PRO_5004082394" evidence="1">
    <location>
        <begin position="19"/>
        <end position="230"/>
    </location>
</feature>
<proteinExistence type="predicted"/>
<organism evidence="2 3">
    <name type="scientific">Cesiribacter andamanensis AMV16</name>
    <dbReference type="NCBI Taxonomy" id="1279009"/>
    <lineage>
        <taxon>Bacteria</taxon>
        <taxon>Pseudomonadati</taxon>
        <taxon>Bacteroidota</taxon>
        <taxon>Cytophagia</taxon>
        <taxon>Cytophagales</taxon>
        <taxon>Cesiribacteraceae</taxon>
        <taxon>Cesiribacter</taxon>
    </lineage>
</organism>
<keyword evidence="3" id="KW-1185">Reference proteome</keyword>
<keyword evidence="1" id="KW-0732">Signal</keyword>
<protein>
    <submittedName>
        <fullName evidence="2">Uncharacterized protein</fullName>
    </submittedName>
</protein>
<sequence length="230" mass="25424">MKTLFFTLLLLAPLSLPAQKILEERWPLPSGTSLNLKLDHGKDILLRGWDKPEVQLRASILINGGTHNDALTFTARQEGGVLKLVSELDEKARIITTADECDGQQFSWNRGPGNTYEAVCLDVTFELWVPHGAAITLKTISGNVTATNLRGALDLNSISGFIDLSWPASRAAAFWLKSITGELYTDLDFQILNKKEEIPIVGYEMRGQLGQGGTPLRLETISSNIYVRKE</sequence>
<dbReference type="eggNOG" id="COG3595">
    <property type="taxonomic scope" value="Bacteria"/>
</dbReference>
<dbReference type="STRING" id="1279009.ADICEAN_02442"/>